<feature type="coiled-coil region" evidence="1">
    <location>
        <begin position="88"/>
        <end position="149"/>
    </location>
</feature>
<comment type="caution">
    <text evidence="2">The sequence shown here is derived from an EMBL/GenBank/DDBJ whole genome shotgun (WGS) entry which is preliminary data.</text>
</comment>
<evidence type="ECO:0008006" key="4">
    <source>
        <dbReference type="Google" id="ProtNLM"/>
    </source>
</evidence>
<dbReference type="Proteomes" id="UP001431783">
    <property type="component" value="Unassembled WGS sequence"/>
</dbReference>
<dbReference type="AlphaFoldDB" id="A0AAW1TXJ3"/>
<evidence type="ECO:0000313" key="3">
    <source>
        <dbReference type="Proteomes" id="UP001431783"/>
    </source>
</evidence>
<keyword evidence="3" id="KW-1185">Reference proteome</keyword>
<sequence>MDKTKKDIHPRQYLNMFTKLEKGTYPEFRGYPKVIIDSEAQKLTDLKKDLEDIELVEAKSLLNKKKEIDKLLDSDLENIERKRLFEMKKACNEKLQDQQVQAKEHLQRLAKLRQKFDEHQAKVLKYSKSDQLRKRLESKEMLCSEIETNQKANDYQAEKSKTLLLQHYSELMRHKMQIEALLQDESSSLDDSHLYERARKEHRGILKQIKKISECPDAEMLIRQYNVVSSLVAMEDLIKKVESALAKELSNEYVDLVKSESCLRNIQLQSETKQLETEVNNILNALSKSKFAESRSKLSKDATSNTPFSISEEESNLKHHIINYGANQYPDNRRGQEVSLFSKRSNPSAKNTSEKRTIEDAKIWLRNDCWKKKVTDKSVRFSCSNMNT</sequence>
<name>A0AAW1TXJ3_9CUCU</name>
<gene>
    <name evidence="2" type="ORF">WA026_017875</name>
</gene>
<keyword evidence="1" id="KW-0175">Coiled coil</keyword>
<organism evidence="2 3">
    <name type="scientific">Henosepilachna vigintioctopunctata</name>
    <dbReference type="NCBI Taxonomy" id="420089"/>
    <lineage>
        <taxon>Eukaryota</taxon>
        <taxon>Metazoa</taxon>
        <taxon>Ecdysozoa</taxon>
        <taxon>Arthropoda</taxon>
        <taxon>Hexapoda</taxon>
        <taxon>Insecta</taxon>
        <taxon>Pterygota</taxon>
        <taxon>Neoptera</taxon>
        <taxon>Endopterygota</taxon>
        <taxon>Coleoptera</taxon>
        <taxon>Polyphaga</taxon>
        <taxon>Cucujiformia</taxon>
        <taxon>Coccinelloidea</taxon>
        <taxon>Coccinellidae</taxon>
        <taxon>Epilachninae</taxon>
        <taxon>Epilachnini</taxon>
        <taxon>Henosepilachna</taxon>
    </lineage>
</organism>
<dbReference type="EMBL" id="JARQZJ010000011">
    <property type="protein sequence ID" value="KAK9872416.1"/>
    <property type="molecule type" value="Genomic_DNA"/>
</dbReference>
<protein>
    <recommendedName>
        <fullName evidence="4">DUF4200 domain-containing protein</fullName>
    </recommendedName>
</protein>
<evidence type="ECO:0000256" key="1">
    <source>
        <dbReference type="SAM" id="Coils"/>
    </source>
</evidence>
<reference evidence="2 3" key="1">
    <citation type="submission" date="2023-03" db="EMBL/GenBank/DDBJ databases">
        <title>Genome insight into feeding habits of ladybird beetles.</title>
        <authorList>
            <person name="Li H.-S."/>
            <person name="Huang Y.-H."/>
            <person name="Pang H."/>
        </authorList>
    </citation>
    <scope>NUCLEOTIDE SEQUENCE [LARGE SCALE GENOMIC DNA]</scope>
    <source>
        <strain evidence="2">SYSU_2023b</strain>
        <tissue evidence="2">Whole body</tissue>
    </source>
</reference>
<accession>A0AAW1TXJ3</accession>
<proteinExistence type="predicted"/>
<evidence type="ECO:0000313" key="2">
    <source>
        <dbReference type="EMBL" id="KAK9872416.1"/>
    </source>
</evidence>